<evidence type="ECO:0000313" key="2">
    <source>
        <dbReference type="RefSeq" id="XP_052129492.1"/>
    </source>
</evidence>
<dbReference type="Gene3D" id="3.30.420.10">
    <property type="entry name" value="Ribonuclease H-like superfamily/Ribonuclease H"/>
    <property type="match status" value="1"/>
</dbReference>
<dbReference type="KEGG" id="foc:127750883"/>
<gene>
    <name evidence="2" type="primary">LOC127750883</name>
</gene>
<dbReference type="AlphaFoldDB" id="A0A9C6XSK7"/>
<protein>
    <submittedName>
        <fullName evidence="2">Uncharacterized protein LOC127750883</fullName>
    </submittedName>
</protein>
<evidence type="ECO:0000313" key="1">
    <source>
        <dbReference type="Proteomes" id="UP000504606"/>
    </source>
</evidence>
<dbReference type="InterPro" id="IPR036397">
    <property type="entry name" value="RNaseH_sf"/>
</dbReference>
<dbReference type="PANTHER" id="PTHR47326:SF1">
    <property type="entry name" value="HTH PSQ-TYPE DOMAIN-CONTAINING PROTEIN"/>
    <property type="match status" value="1"/>
</dbReference>
<dbReference type="GeneID" id="127750883"/>
<dbReference type="Proteomes" id="UP000504606">
    <property type="component" value="Unplaced"/>
</dbReference>
<proteinExistence type="predicted"/>
<name>A0A9C6XSK7_FRAOC</name>
<dbReference type="RefSeq" id="XP_052129492.1">
    <property type="nucleotide sequence ID" value="XM_052273532.1"/>
</dbReference>
<accession>A0A9C6XSK7</accession>
<dbReference type="PANTHER" id="PTHR47326">
    <property type="entry name" value="TRANSPOSABLE ELEMENT TC3 TRANSPOSASE-LIKE PROTEIN"/>
    <property type="match status" value="1"/>
</dbReference>
<reference evidence="2" key="1">
    <citation type="submission" date="2025-08" db="UniProtKB">
        <authorList>
            <consortium name="RefSeq"/>
        </authorList>
    </citation>
    <scope>IDENTIFICATION</scope>
    <source>
        <tissue evidence="2">Whole organism</tissue>
    </source>
</reference>
<dbReference type="OrthoDB" id="6622349at2759"/>
<keyword evidence="1" id="KW-1185">Reference proteome</keyword>
<sequence>MNRSELKPFKVAHHQALRVNDPARRVTMCEWFVIRIQNVANPGEDIFVRVILFSDECTFQSNGTTNRHNAHHWSSRHNNPHCFQDNQRQGHFFVRVWAGLVDDFVVGPYIWPNNVTVTTEEYSDFLDHELPQMLDDLPLQVRAETWFQQDGHPAHTSLAARAILNREYPNKKCKLFLISRNTSRSFFTSPKLLTSATRLSLVDLLVPAFSDPDVARRKMVGRVDPQAGSPNHL</sequence>
<dbReference type="GO" id="GO:0003676">
    <property type="term" value="F:nucleic acid binding"/>
    <property type="evidence" value="ECO:0007669"/>
    <property type="project" value="InterPro"/>
</dbReference>
<organism evidence="1 2">
    <name type="scientific">Frankliniella occidentalis</name>
    <name type="common">Western flower thrips</name>
    <name type="synonym">Euthrips occidentalis</name>
    <dbReference type="NCBI Taxonomy" id="133901"/>
    <lineage>
        <taxon>Eukaryota</taxon>
        <taxon>Metazoa</taxon>
        <taxon>Ecdysozoa</taxon>
        <taxon>Arthropoda</taxon>
        <taxon>Hexapoda</taxon>
        <taxon>Insecta</taxon>
        <taxon>Pterygota</taxon>
        <taxon>Neoptera</taxon>
        <taxon>Paraneoptera</taxon>
        <taxon>Thysanoptera</taxon>
        <taxon>Terebrantia</taxon>
        <taxon>Thripoidea</taxon>
        <taxon>Thripidae</taxon>
        <taxon>Frankliniella</taxon>
    </lineage>
</organism>